<evidence type="ECO:0000313" key="3">
    <source>
        <dbReference type="EMBL" id="RWA09613.1"/>
    </source>
</evidence>
<evidence type="ECO:0000256" key="1">
    <source>
        <dbReference type="ARBA" id="ARBA00022737"/>
    </source>
</evidence>
<dbReference type="InterPro" id="IPR036770">
    <property type="entry name" value="Ankyrin_rpt-contain_sf"/>
</dbReference>
<accession>A0A439D5E0</accession>
<dbReference type="InterPro" id="IPR002110">
    <property type="entry name" value="Ankyrin_rpt"/>
</dbReference>
<dbReference type="Gene3D" id="1.25.40.20">
    <property type="entry name" value="Ankyrin repeat-containing domain"/>
    <property type="match status" value="2"/>
</dbReference>
<comment type="caution">
    <text evidence="3">The sequence shown here is derived from an EMBL/GenBank/DDBJ whole genome shotgun (WGS) entry which is preliminary data.</text>
</comment>
<dbReference type="Proteomes" id="UP000286045">
    <property type="component" value="Unassembled WGS sequence"/>
</dbReference>
<reference evidence="3 4" key="1">
    <citation type="submission" date="2018-12" db="EMBL/GenBank/DDBJ databases">
        <title>Draft genome sequence of Xylaria grammica IHI A82.</title>
        <authorList>
            <person name="Buettner E."/>
            <person name="Kellner H."/>
        </authorList>
    </citation>
    <scope>NUCLEOTIDE SEQUENCE [LARGE SCALE GENOMIC DNA]</scope>
    <source>
        <strain evidence="3 4">IHI A82</strain>
    </source>
</reference>
<gene>
    <name evidence="3" type="ORF">EKO27_g5477</name>
</gene>
<dbReference type="InterPro" id="IPR050745">
    <property type="entry name" value="Multifunctional_regulatory"/>
</dbReference>
<dbReference type="STRING" id="363999.A0A439D5E0"/>
<dbReference type="AlphaFoldDB" id="A0A439D5E0"/>
<dbReference type="SMART" id="SM00248">
    <property type="entry name" value="ANK"/>
    <property type="match status" value="4"/>
</dbReference>
<sequence>MVSITPSTALRPFRKGDQFDLPVPGIQYYPEHPLIKQLNEACTHEELGNIQALVARWQQGRPASPPRGPPHYPMGTLEPTLFHAIRSDRADVVNYLLDEGVKFSGLSLAEAVTSQASPAMWQVFLDHGLDINAPLEDAGTSPLGYILLREDLIRWFLERGADPNAESSFGLTPFLRAVGHAPLSTVALLHAAGGSVAIAVPFVCSPWPPNLTVSDPSQSELNSDERLAVLRYLLDAGANPDAPKWAHNSRGYGSDFDWGSALNTALTNGSHRLAEELLRHGARTDVPTMNIASRGETALEIAQKYAPNMVPFIMECGMARVVGEVYP</sequence>
<dbReference type="PANTHER" id="PTHR24189">
    <property type="entry name" value="MYOTROPHIN"/>
    <property type="match status" value="1"/>
</dbReference>
<dbReference type="EMBL" id="RYZI01000146">
    <property type="protein sequence ID" value="RWA09613.1"/>
    <property type="molecule type" value="Genomic_DNA"/>
</dbReference>
<dbReference type="PANTHER" id="PTHR24189:SF50">
    <property type="entry name" value="ANKYRIN REPEAT AND SOCS BOX PROTEIN 2"/>
    <property type="match status" value="1"/>
</dbReference>
<proteinExistence type="predicted"/>
<evidence type="ECO:0000256" key="2">
    <source>
        <dbReference type="ARBA" id="ARBA00023043"/>
    </source>
</evidence>
<keyword evidence="4" id="KW-1185">Reference proteome</keyword>
<organism evidence="3 4">
    <name type="scientific">Xylaria grammica</name>
    <dbReference type="NCBI Taxonomy" id="363999"/>
    <lineage>
        <taxon>Eukaryota</taxon>
        <taxon>Fungi</taxon>
        <taxon>Dikarya</taxon>
        <taxon>Ascomycota</taxon>
        <taxon>Pezizomycotina</taxon>
        <taxon>Sordariomycetes</taxon>
        <taxon>Xylariomycetidae</taxon>
        <taxon>Xylariales</taxon>
        <taxon>Xylariaceae</taxon>
        <taxon>Xylaria</taxon>
    </lineage>
</organism>
<keyword evidence="2" id="KW-0040">ANK repeat</keyword>
<keyword evidence="1" id="KW-0677">Repeat</keyword>
<protein>
    <submittedName>
        <fullName evidence="3">Uncharacterized protein</fullName>
    </submittedName>
</protein>
<dbReference type="SUPFAM" id="SSF48403">
    <property type="entry name" value="Ankyrin repeat"/>
    <property type="match status" value="1"/>
</dbReference>
<name>A0A439D5E0_9PEZI</name>
<evidence type="ECO:0000313" key="4">
    <source>
        <dbReference type="Proteomes" id="UP000286045"/>
    </source>
</evidence>